<feature type="region of interest" description="Disordered" evidence="1">
    <location>
        <begin position="2781"/>
        <end position="2824"/>
    </location>
</feature>
<feature type="region of interest" description="Disordered" evidence="1">
    <location>
        <begin position="1427"/>
        <end position="1473"/>
    </location>
</feature>
<feature type="compositionally biased region" description="Low complexity" evidence="1">
    <location>
        <begin position="1329"/>
        <end position="1363"/>
    </location>
</feature>
<protein>
    <recommendedName>
        <fullName evidence="4">C2H2-type domain-containing protein</fullName>
    </recommendedName>
</protein>
<feature type="compositionally biased region" description="Low complexity" evidence="1">
    <location>
        <begin position="2255"/>
        <end position="2266"/>
    </location>
</feature>
<feature type="region of interest" description="Disordered" evidence="1">
    <location>
        <begin position="597"/>
        <end position="620"/>
    </location>
</feature>
<feature type="region of interest" description="Disordered" evidence="1">
    <location>
        <begin position="1928"/>
        <end position="1965"/>
    </location>
</feature>
<feature type="region of interest" description="Disordered" evidence="1">
    <location>
        <begin position="1038"/>
        <end position="1062"/>
    </location>
</feature>
<comment type="caution">
    <text evidence="2">The sequence shown here is derived from an EMBL/GenBank/DDBJ whole genome shotgun (WGS) entry which is preliminary data.</text>
</comment>
<feature type="region of interest" description="Disordered" evidence="1">
    <location>
        <begin position="2848"/>
        <end position="2871"/>
    </location>
</feature>
<feature type="region of interest" description="Disordered" evidence="1">
    <location>
        <begin position="1322"/>
        <end position="1370"/>
    </location>
</feature>
<feature type="region of interest" description="Disordered" evidence="1">
    <location>
        <begin position="3052"/>
        <end position="3144"/>
    </location>
</feature>
<feature type="compositionally biased region" description="Low complexity" evidence="1">
    <location>
        <begin position="2014"/>
        <end position="2026"/>
    </location>
</feature>
<feature type="region of interest" description="Disordered" evidence="1">
    <location>
        <begin position="2946"/>
        <end position="2985"/>
    </location>
</feature>
<feature type="region of interest" description="Disordered" evidence="1">
    <location>
        <begin position="2633"/>
        <end position="2682"/>
    </location>
</feature>
<feature type="region of interest" description="Disordered" evidence="1">
    <location>
        <begin position="2014"/>
        <end position="2058"/>
    </location>
</feature>
<feature type="region of interest" description="Disordered" evidence="1">
    <location>
        <begin position="2248"/>
        <end position="2295"/>
    </location>
</feature>
<feature type="compositionally biased region" description="Acidic residues" evidence="1">
    <location>
        <begin position="1698"/>
        <end position="1707"/>
    </location>
</feature>
<sequence>MSVVCRETDTDSSENAESVCPVTSQRVAEELENSSTKVAESLAFEFIVLPAIPNTQGAIIVTVRRHRPHTRRRFLNRWTRQITRLARNLKHRKYKHNSRIASSSHRKWEESVPRSKPRNSSYRSLSPEKRNERGKHIIASLSWHAGIDSREKKPVGEKVQPKLRGDWQSDFTSVKKTCSAIVISTAPRRLSQNFGIGANLGAGIKKNIDLCKADTDLYYSSGDSAADSCVRCLKGANTAESNPPFLANASLSTFTPWYLMQGDDCVRLNSINSKLSSNIASLVVTYDMEDTQKKMVGEAGDSKQRKDQATLYDPIYDFACEFAESHGYGFVVFVDDDPKPQSKRVRRKRLSSKTLISGTFLPHVPVEKDRRWPVHVVKYTSHTCEMHRKKCQVRPAEVRDCVLNHMNLTQSTKKDGDMKKILRKDRVKVDVKVQGPERSASVSSKKPQKRRSSSRGSQFPGQPGVSPTRPCSSSATKLCMARLSSDVEIDGKLGSNKKLGSPDSKHTPESLAAYRERLKQCSKMYEEQLMNNGGSVHSDIDTRKSAEGDATVMEINDQVKMAEEVKATASKLRPANHKLKSKQKDPLTNYYSVDASEENLSRNHAPEDENLNTVEDGGELPVNVTSSLPRLCDKTSKQYKLYNSISATIFRESQLAQRNFGESENSENLPLAKIDFVRVKDDTVKKKSSGIHVSQELYHAVRHHFQNIPRKMKPLYGALPWQSLGRVRCSQHLTSVSVQPHAVAINSEIFRHTRDGEKSESCPNLSLRQMHCDRGLQEHQRKQSPIKEDGSLLAIGDAQAGTEARNVTINETLTPAWGDCINVDFNDSIENSVVKKSEKDRAEKVFDGDHGSPLFESSASHINGKAPISISRNVHSMECNSDETSPMKGISPQNLSSPADLMTYLESQTGVNNNQRREEEPEDAGECSYSYEPRFEDVRRQYDNVNNNALPDKSSQSDMHLKDDQVAPEGACNPPIRTLTTSPLSAGQGEDPQPPKHVNFISGKNMEEYLRLPVLPQRSKSTTNNGHKMKLTCDNRDVVGQIPPVPRSSCITKSPSPMRTKSTIKKEHGDMDFGQSSMFPAEHSGSAESWMSGIIGKHNKRRPPRLSPVPCKSIQHPLGNINAQGDNVLKEKRLFVSVPKLDAYNQVKFKNNSSLVSIPRNPEGGDELMQFTTPTKNDHQETNEPAHSDFVFLLPIEEHKSLITVKQCTGKRGADEKSAGFHSSKYASKQKDSSKSPHFSTGRSGSGEKIANNSQEVKDDSLFPSLNFSNTNESENNNNNALDSDNSTNQDSNSHSKGGSHPQLSFAASLRKSRSYVVLRAENCSENQNSNASSSKTDTSSNTYSSSSNRSNVLASSTSSADSVSEESFEQALDRELQMLLESQSCCRPPRDTSAPICASRVPNLNTSNVTKKPECCNCSENSGRGIHESRSTSKARIRNRCTRNSGENIATATNEDQVTAPSDNAHATEENGPMQNVPAISESVVEHAIPPTTTLNEERSAFCQHPTNTFAPIDQPYRDPQRNDHTVAFLDTRVRCQTAASRDSVPYCPTTENYWDTAGRESFIKMYVPETSRQSSNDVKNYDPLTNVRVDRQLSSTVKNWRTPSAFMENVNRLSPEAPHSSRHKISSNVTLPQNNESVSELNKTLDSRQLRSQSNFTKRLEEVARTAQESLQSLQRLVESKFNLFRTRSYKTVESDKDESADEPDAIQLNTQKARSRGVNMELPLNVSKYNRDKKRQLTDTPRDDEGDAGDETLNQDVSSMSGMSDTTFPTIQFNEVKTSTYDPSGLESTSFGQNSAPNTTLSQETVNTHVKKKTVKYSRRSAVTKSNSRRPQKGTRRARRRNKSSRGRRRWRYSTTRYKSVRQSMQETNGPIKKHCCMGRNGNSRYQRAEHSRACRRRQMMEGTCCNLCLPVQQPSSWEDIVNKQNRPQRHRAHRPRKKSRSSRQASGRSRVRTRKKRRDKLVRFYVSPHASRRKHRTLRSPELQNCSRRTCRKHCSACMHIMNNHLALSHSSRNSSENNLSEDAPVDSVSGSARLNMPSSRKCHQINSPSKRMRKETRYVITPKGQRALYQIMQRRNDRLLGNVLRISEDRANQRSVSQIEEIVRRFRRLISQFPDNRLRALDELIISKERMGRSSQTRLLAISGQSPARSRRVLRQTPDDSANAVTTRGVAGVRQLLLEPYQPHASTADPSLACDGDPSWGDESLGDGPSGLDQVPVDNVFRRPGLYFFNTTAGQDDESLEDLASAGEATPPRRTVRPGPVDSLSLIRKNLSKNKNTSRNASKRGAPKQRDFNFMDFANRAGHKCYCFNSSGNLSDEERGGYLEDGSSRSASLLGLDPRQVQPAVHLNPPFQFGFDENARQNFLENMQFFEQYQSRQNAFLSSFVLSEGYRIVPPGAAGNYSVTPDIAYFQNDLSFMMETDVFGESSEVNTSGENSLINSVLDTFFRTDRCIVGERNREPSETLNQAKHDENASRAPMLNREPSETLNQAKHDENASRAPMLNREPSETLSQAKHDENVSRATVLNREPSETLNLAKLDENASRATMLNREPSETLNLAKLDENASRAPMLNREPSETLNLAKLDENAHRAQKLKAENLCSSSYTSIISSNAQESSVRSLPGISEYFTNVNEGKSSDKGRAEDKASPAAREAESGSQNNSHREASGNGGKGQLGRVIKRPQFTSSLWKGFERAKEADLPSDKHVMKEPGTSNNGTGSCFKVPGVRPLIKKRKSSLPVSPPGFDDSMRLCSHSTNPTAADLKAASSSGLAVRDDAREKHFGGEESNKINSDGEESSKSSAACTTRQEMTPNLPEGLGETRLPHNEDMSALSVYRASPNKCFTLEPSSNSDNGAGKHSIENATNAMPTSALPDPMIDLAPEHISKIIDTDRPLSQHSRESHTNVLIDMFCPESHQTRTCGTESEEKTTPLVISPKIIVAPEETKENPDDLASPTTAGEVRRGSMAEEQAGKLQPQQDDLMGNHITKGSIVEGGLRQFRDVRCHKENNLISYDKIVCNQRDTGSATSFQCETQHTLIVHTPGISTTWHCIVPQNSEPPTHQRNDESETRNTQQCGGTRSHNVPQAHCSKDERFGTCDKISTSPGRHENGNYLTTKPTRGNSNSEGSKDGNLGSSTSPDEVVHFNPTVQPEEMPLADTGNAPNANGIHQFIKRTSGVNPCNDNSCPPGPRMATIQSRGYERQDGIHADNNFEHTNSSA</sequence>
<feature type="region of interest" description="Disordered" evidence="1">
    <location>
        <begin position="2462"/>
        <end position="2522"/>
    </location>
</feature>
<feature type="compositionally biased region" description="Polar residues" evidence="1">
    <location>
        <begin position="1782"/>
        <end position="1807"/>
    </location>
</feature>
<feature type="compositionally biased region" description="Basic residues" evidence="1">
    <location>
        <begin position="1930"/>
        <end position="1945"/>
    </location>
</feature>
<keyword evidence="3" id="KW-1185">Reference proteome</keyword>
<gene>
    <name evidence="2" type="ORF">GSLYS_00013053001</name>
</gene>
<feature type="region of interest" description="Disordered" evidence="1">
    <location>
        <begin position="945"/>
        <end position="994"/>
    </location>
</feature>
<proteinExistence type="predicted"/>
<feature type="compositionally biased region" description="Basic and acidic residues" evidence="1">
    <location>
        <begin position="2781"/>
        <end position="2790"/>
    </location>
</feature>
<feature type="compositionally biased region" description="Basic residues" evidence="1">
    <location>
        <begin position="89"/>
        <end position="98"/>
    </location>
</feature>
<feature type="compositionally biased region" description="Polar residues" evidence="1">
    <location>
        <begin position="3112"/>
        <end position="3126"/>
    </location>
</feature>
<feature type="compositionally biased region" description="Polar residues" evidence="1">
    <location>
        <begin position="2801"/>
        <end position="2813"/>
    </location>
</feature>
<evidence type="ECO:0000313" key="3">
    <source>
        <dbReference type="Proteomes" id="UP001497497"/>
    </source>
</evidence>
<organism evidence="2 3">
    <name type="scientific">Lymnaea stagnalis</name>
    <name type="common">Great pond snail</name>
    <name type="synonym">Helix stagnalis</name>
    <dbReference type="NCBI Taxonomy" id="6523"/>
    <lineage>
        <taxon>Eukaryota</taxon>
        <taxon>Metazoa</taxon>
        <taxon>Spiralia</taxon>
        <taxon>Lophotrochozoa</taxon>
        <taxon>Mollusca</taxon>
        <taxon>Gastropoda</taxon>
        <taxon>Heterobranchia</taxon>
        <taxon>Euthyneura</taxon>
        <taxon>Panpulmonata</taxon>
        <taxon>Hygrophila</taxon>
        <taxon>Lymnaeoidea</taxon>
        <taxon>Lymnaeidae</taxon>
        <taxon>Lymnaea</taxon>
    </lineage>
</organism>
<name>A0AAV2I0K4_LYMST</name>
<feature type="compositionally biased region" description="Basic residues" evidence="1">
    <location>
        <begin position="1812"/>
        <end position="1822"/>
    </location>
</feature>
<feature type="compositionally biased region" description="Basic and acidic residues" evidence="1">
    <location>
        <begin position="2462"/>
        <end position="2478"/>
    </location>
</feature>
<feature type="compositionally biased region" description="Polar residues" evidence="1">
    <location>
        <begin position="1443"/>
        <end position="1463"/>
    </location>
</feature>
<evidence type="ECO:0000313" key="2">
    <source>
        <dbReference type="EMBL" id="CAL1539234.1"/>
    </source>
</evidence>
<feature type="compositionally biased region" description="Basic residues" evidence="1">
    <location>
        <begin position="1830"/>
        <end position="1855"/>
    </location>
</feature>
<evidence type="ECO:0000256" key="1">
    <source>
        <dbReference type="SAM" id="MobiDB-lite"/>
    </source>
</evidence>
<feature type="compositionally biased region" description="Polar residues" evidence="1">
    <location>
        <begin position="1049"/>
        <end position="1061"/>
    </location>
</feature>
<feature type="compositionally biased region" description="Basic and acidic residues" evidence="1">
    <location>
        <begin position="2639"/>
        <end position="2658"/>
    </location>
</feature>
<reference evidence="2 3" key="1">
    <citation type="submission" date="2024-04" db="EMBL/GenBank/DDBJ databases">
        <authorList>
            <consortium name="Genoscope - CEA"/>
            <person name="William W."/>
        </authorList>
    </citation>
    <scope>NUCLEOTIDE SEQUENCE [LARGE SCALE GENOMIC DNA]</scope>
</reference>
<evidence type="ECO:0008006" key="4">
    <source>
        <dbReference type="Google" id="ProtNLM"/>
    </source>
</evidence>
<feature type="region of interest" description="Disordered" evidence="1">
    <location>
        <begin position="1208"/>
        <end position="1303"/>
    </location>
</feature>
<feature type="region of interest" description="Disordered" evidence="1">
    <location>
        <begin position="428"/>
        <end position="473"/>
    </location>
</feature>
<feature type="compositionally biased region" description="Polar residues" evidence="1">
    <location>
        <begin position="3071"/>
        <end position="3084"/>
    </location>
</feature>
<feature type="compositionally biased region" description="Basic residues" evidence="1">
    <location>
        <begin position="1953"/>
        <end position="1964"/>
    </location>
</feature>
<accession>A0AAV2I0K4</accession>
<feature type="non-terminal residue" evidence="2">
    <location>
        <position position="3219"/>
    </location>
</feature>
<feature type="compositionally biased region" description="Polar residues" evidence="1">
    <location>
        <begin position="1755"/>
        <end position="1770"/>
    </location>
</feature>
<feature type="region of interest" description="Disordered" evidence="1">
    <location>
        <begin position="89"/>
        <end position="131"/>
    </location>
</feature>
<dbReference type="EMBL" id="CAXITT010000333">
    <property type="protein sequence ID" value="CAL1539234.1"/>
    <property type="molecule type" value="Genomic_DNA"/>
</dbReference>
<feature type="region of interest" description="Disordered" evidence="1">
    <location>
        <begin position="911"/>
        <end position="930"/>
    </location>
</feature>
<feature type="compositionally biased region" description="Polar residues" evidence="1">
    <location>
        <begin position="2033"/>
        <end position="2054"/>
    </location>
</feature>
<feature type="compositionally biased region" description="Polar residues" evidence="1">
    <location>
        <begin position="945"/>
        <end position="958"/>
    </location>
</feature>
<dbReference type="Proteomes" id="UP001497497">
    <property type="component" value="Unassembled WGS sequence"/>
</dbReference>
<feature type="region of interest" description="Disordered" evidence="1">
    <location>
        <begin position="2189"/>
        <end position="2218"/>
    </location>
</feature>
<feature type="region of interest" description="Disordered" evidence="1">
    <location>
        <begin position="1694"/>
        <end position="1770"/>
    </location>
</feature>
<feature type="region of interest" description="Disordered" evidence="1">
    <location>
        <begin position="1782"/>
        <end position="1869"/>
    </location>
</feature>
<feature type="compositionally biased region" description="Low complexity" evidence="1">
    <location>
        <begin position="1265"/>
        <end position="1296"/>
    </location>
</feature>
<feature type="compositionally biased region" description="Basic and acidic residues" evidence="1">
    <location>
        <begin position="3061"/>
        <end position="3070"/>
    </location>
</feature>